<protein>
    <submittedName>
        <fullName evidence="2">Uncharacterized protein</fullName>
    </submittedName>
</protein>
<dbReference type="AlphaFoldDB" id="A0A6G9Z578"/>
<feature type="region of interest" description="Disordered" evidence="1">
    <location>
        <begin position="84"/>
        <end position="110"/>
    </location>
</feature>
<name>A0A6G9Z578_9NOCA</name>
<sequence>MLDKHQDAIEADLIRTGLRLRDVGSAEFDWRDLLILVRQSPRDSALMAAAHPEAVRWGQSEFLLAELVDLTALLLWAKTVDGARNRNRPRSYPRPGVDDPGTRRVTGHAVPLNQVRDRLRALRTHAEGKGVNLS</sequence>
<evidence type="ECO:0000313" key="2">
    <source>
        <dbReference type="EMBL" id="QIS20590.1"/>
    </source>
</evidence>
<dbReference type="EMBL" id="CP046173">
    <property type="protein sequence ID" value="QIS20590.1"/>
    <property type="molecule type" value="Genomic_DNA"/>
</dbReference>
<dbReference type="InterPro" id="IPR035286">
    <property type="entry name" value="DUF5361"/>
</dbReference>
<accession>A0A6G9Z578</accession>
<evidence type="ECO:0000313" key="3">
    <source>
        <dbReference type="Proteomes" id="UP000500953"/>
    </source>
</evidence>
<gene>
    <name evidence="2" type="ORF">F6W96_22130</name>
</gene>
<dbReference type="RefSeq" id="WP_167487928.1">
    <property type="nucleotide sequence ID" value="NZ_CP046173.1"/>
</dbReference>
<organism evidence="2 3">
    <name type="scientific">Nocardia terpenica</name>
    <dbReference type="NCBI Taxonomy" id="455432"/>
    <lineage>
        <taxon>Bacteria</taxon>
        <taxon>Bacillati</taxon>
        <taxon>Actinomycetota</taxon>
        <taxon>Actinomycetes</taxon>
        <taxon>Mycobacteriales</taxon>
        <taxon>Nocardiaceae</taxon>
        <taxon>Nocardia</taxon>
    </lineage>
</organism>
<dbReference type="Pfam" id="PF17318">
    <property type="entry name" value="DUF5361"/>
    <property type="match status" value="1"/>
</dbReference>
<reference evidence="2 3" key="1">
    <citation type="journal article" date="2019" name="ACS Chem. Biol.">
        <title>Identification and Mobilization of a Cryptic Antibiotic Biosynthesis Gene Locus from a Human-Pathogenic Nocardia Isolate.</title>
        <authorList>
            <person name="Herisse M."/>
            <person name="Ishida K."/>
            <person name="Porter J.L."/>
            <person name="Howden B."/>
            <person name="Hertweck C."/>
            <person name="Stinear T.P."/>
            <person name="Pidot S.J."/>
        </authorList>
    </citation>
    <scope>NUCLEOTIDE SEQUENCE [LARGE SCALE GENOMIC DNA]</scope>
    <source>
        <strain evidence="2 3">AUSMDU00012715</strain>
    </source>
</reference>
<evidence type="ECO:0000256" key="1">
    <source>
        <dbReference type="SAM" id="MobiDB-lite"/>
    </source>
</evidence>
<proteinExistence type="predicted"/>
<dbReference type="Proteomes" id="UP000500953">
    <property type="component" value="Chromosome"/>
</dbReference>